<comment type="similarity">
    <text evidence="1">Belongs to the IF-1 family.</text>
</comment>
<keyword evidence="3 5" id="KW-0648">Protein biosynthesis</keyword>
<keyword evidence="2 5" id="KW-0396">Initiation factor</keyword>
<organism evidence="7 8">
    <name type="scientific">[Mycoplasma] falconis</name>
    <dbReference type="NCBI Taxonomy" id="92403"/>
    <lineage>
        <taxon>Bacteria</taxon>
        <taxon>Bacillati</taxon>
        <taxon>Mycoplasmatota</taxon>
        <taxon>Mycoplasmoidales</taxon>
        <taxon>Metamycoplasmataceae</taxon>
        <taxon>Metamycoplasma</taxon>
    </lineage>
</organism>
<accession>A0A501XBJ5</accession>
<evidence type="ECO:0000256" key="5">
    <source>
        <dbReference type="PROSITE-ProRule" id="PRU00181"/>
    </source>
</evidence>
<dbReference type="AlphaFoldDB" id="A0A501XBJ5"/>
<feature type="domain" description="S1-like" evidence="6">
    <location>
        <begin position="1"/>
        <end position="76"/>
    </location>
</feature>
<protein>
    <recommendedName>
        <fullName evidence="4">Translation initiation factor IF-1</fullName>
    </recommendedName>
</protein>
<evidence type="ECO:0000256" key="4">
    <source>
        <dbReference type="NCBIfam" id="TIGR00008"/>
    </source>
</evidence>
<dbReference type="GO" id="GO:0003743">
    <property type="term" value="F:translation initiation factor activity"/>
    <property type="evidence" value="ECO:0007669"/>
    <property type="project" value="UniProtKB-UniRule"/>
</dbReference>
<evidence type="ECO:0000256" key="3">
    <source>
        <dbReference type="ARBA" id="ARBA00022917"/>
    </source>
</evidence>
<dbReference type="SUPFAM" id="SSF50249">
    <property type="entry name" value="Nucleic acid-binding proteins"/>
    <property type="match status" value="1"/>
</dbReference>
<dbReference type="InterPro" id="IPR006196">
    <property type="entry name" value="RNA-binding_domain_S1_IF1"/>
</dbReference>
<dbReference type="NCBIfam" id="TIGR00008">
    <property type="entry name" value="infA"/>
    <property type="match status" value="1"/>
</dbReference>
<comment type="caution">
    <text evidence="7">The sequence shown here is derived from an EMBL/GenBank/DDBJ whole genome shotgun (WGS) entry which is preliminary data.</text>
</comment>
<evidence type="ECO:0000313" key="8">
    <source>
        <dbReference type="Proteomes" id="UP000319776"/>
    </source>
</evidence>
<reference evidence="7 8" key="1">
    <citation type="submission" date="2019-06" db="EMBL/GenBank/DDBJ databases">
        <title>Mycoplasma falconis type strain whole genome sequence.</title>
        <authorList>
            <person name="Spergser J."/>
        </authorList>
    </citation>
    <scope>NUCLEOTIDE SEQUENCE [LARGE SCALE GENOMIC DNA]</scope>
    <source>
        <strain evidence="7 8">ATCC 51372</strain>
    </source>
</reference>
<sequence length="76" mass="8619">MAKNAKDNNTIKMSGKIVKMHSSKDYEVLLDNDMVVKCVISGKMKLHNIKMIPGDRVDVELPVVNLNLGRIVFRHK</sequence>
<dbReference type="Pfam" id="PF01176">
    <property type="entry name" value="eIF-1a"/>
    <property type="match status" value="1"/>
</dbReference>
<dbReference type="Gene3D" id="2.40.50.140">
    <property type="entry name" value="Nucleic acid-binding proteins"/>
    <property type="match status" value="1"/>
</dbReference>
<dbReference type="GO" id="GO:0003723">
    <property type="term" value="F:RNA binding"/>
    <property type="evidence" value="ECO:0007669"/>
    <property type="project" value="InterPro"/>
</dbReference>
<dbReference type="RefSeq" id="WP_140780970.1">
    <property type="nucleotide sequence ID" value="NZ_VFSS01000001.1"/>
</dbReference>
<evidence type="ECO:0000256" key="1">
    <source>
        <dbReference type="ARBA" id="ARBA00010939"/>
    </source>
</evidence>
<dbReference type="OrthoDB" id="9803250at2"/>
<dbReference type="EMBL" id="VFSS01000001">
    <property type="protein sequence ID" value="TPE57998.1"/>
    <property type="molecule type" value="Genomic_DNA"/>
</dbReference>
<keyword evidence="8" id="KW-1185">Reference proteome</keyword>
<dbReference type="InterPro" id="IPR012340">
    <property type="entry name" value="NA-bd_OB-fold"/>
</dbReference>
<dbReference type="PANTHER" id="PTHR33370">
    <property type="entry name" value="TRANSLATION INITIATION FACTOR IF-1, CHLOROPLASTIC"/>
    <property type="match status" value="1"/>
</dbReference>
<evidence type="ECO:0000259" key="6">
    <source>
        <dbReference type="PROSITE" id="PS50832"/>
    </source>
</evidence>
<evidence type="ECO:0000313" key="7">
    <source>
        <dbReference type="EMBL" id="TPE57998.1"/>
    </source>
</evidence>
<dbReference type="PANTHER" id="PTHR33370:SF1">
    <property type="entry name" value="TRANSLATION INITIATION FACTOR IF-1, CHLOROPLASTIC"/>
    <property type="match status" value="1"/>
</dbReference>
<proteinExistence type="inferred from homology"/>
<dbReference type="InterPro" id="IPR004368">
    <property type="entry name" value="TIF_IF1"/>
</dbReference>
<gene>
    <name evidence="7" type="primary">infA</name>
    <name evidence="7" type="ORF">FJO69_00065</name>
</gene>
<evidence type="ECO:0000256" key="2">
    <source>
        <dbReference type="ARBA" id="ARBA00022540"/>
    </source>
</evidence>
<dbReference type="PROSITE" id="PS50832">
    <property type="entry name" value="S1_IF1_TYPE"/>
    <property type="match status" value="1"/>
</dbReference>
<name>A0A501XBJ5_9BACT</name>
<dbReference type="GO" id="GO:0005829">
    <property type="term" value="C:cytosol"/>
    <property type="evidence" value="ECO:0007669"/>
    <property type="project" value="TreeGrafter"/>
</dbReference>
<dbReference type="Proteomes" id="UP000319776">
    <property type="component" value="Unassembled WGS sequence"/>
</dbReference>
<dbReference type="GO" id="GO:0043022">
    <property type="term" value="F:ribosome binding"/>
    <property type="evidence" value="ECO:0007669"/>
    <property type="project" value="TreeGrafter"/>
</dbReference>